<sequence>MGSLVPVVRGKDGSTLLCLTSGLAVRTQKPFGKIPRKTMLERNTHVNIWVEQHHQGQSYKLWSWKFSWKLMLLQEGVQGTSESAIAERIVQSYNHCLKKEVEDANNGSYQQQEEASGTILTVVANLSQEPESAVHVSPSSCEKTKKHDDKTKSEAKGNSSIDTSVTAVGQNSTDGTNTFSDAGPSNTTVDIHYHPGKDNVMADALS</sequence>
<protein>
    <submittedName>
        <fullName evidence="2">Uncharacterized protein</fullName>
    </submittedName>
</protein>
<comment type="caution">
    <text evidence="2">The sequence shown here is derived from an EMBL/GenBank/DDBJ whole genome shotgun (WGS) entry which is preliminary data.</text>
</comment>
<evidence type="ECO:0000313" key="2">
    <source>
        <dbReference type="EMBL" id="GEU41702.1"/>
    </source>
</evidence>
<evidence type="ECO:0000256" key="1">
    <source>
        <dbReference type="SAM" id="MobiDB-lite"/>
    </source>
</evidence>
<accession>A0A6L2JYS6</accession>
<gene>
    <name evidence="2" type="ORF">Tci_013680</name>
</gene>
<feature type="compositionally biased region" description="Basic and acidic residues" evidence="1">
    <location>
        <begin position="142"/>
        <end position="155"/>
    </location>
</feature>
<reference evidence="2" key="1">
    <citation type="journal article" date="2019" name="Sci. Rep.">
        <title>Draft genome of Tanacetum cinerariifolium, the natural source of mosquito coil.</title>
        <authorList>
            <person name="Yamashiro T."/>
            <person name="Shiraishi A."/>
            <person name="Satake H."/>
            <person name="Nakayama K."/>
        </authorList>
    </citation>
    <scope>NUCLEOTIDE SEQUENCE</scope>
</reference>
<name>A0A6L2JYS6_TANCI</name>
<dbReference type="AlphaFoldDB" id="A0A6L2JYS6"/>
<feature type="compositionally biased region" description="Polar residues" evidence="1">
    <location>
        <begin position="156"/>
        <end position="189"/>
    </location>
</feature>
<organism evidence="2">
    <name type="scientific">Tanacetum cinerariifolium</name>
    <name type="common">Dalmatian daisy</name>
    <name type="synonym">Chrysanthemum cinerariifolium</name>
    <dbReference type="NCBI Taxonomy" id="118510"/>
    <lineage>
        <taxon>Eukaryota</taxon>
        <taxon>Viridiplantae</taxon>
        <taxon>Streptophyta</taxon>
        <taxon>Embryophyta</taxon>
        <taxon>Tracheophyta</taxon>
        <taxon>Spermatophyta</taxon>
        <taxon>Magnoliopsida</taxon>
        <taxon>eudicotyledons</taxon>
        <taxon>Gunneridae</taxon>
        <taxon>Pentapetalae</taxon>
        <taxon>asterids</taxon>
        <taxon>campanulids</taxon>
        <taxon>Asterales</taxon>
        <taxon>Asteraceae</taxon>
        <taxon>Asteroideae</taxon>
        <taxon>Anthemideae</taxon>
        <taxon>Anthemidinae</taxon>
        <taxon>Tanacetum</taxon>
    </lineage>
</organism>
<proteinExistence type="predicted"/>
<feature type="region of interest" description="Disordered" evidence="1">
    <location>
        <begin position="130"/>
        <end position="206"/>
    </location>
</feature>
<dbReference type="EMBL" id="BKCJ010001472">
    <property type="protein sequence ID" value="GEU41702.1"/>
    <property type="molecule type" value="Genomic_DNA"/>
</dbReference>